<reference evidence="2 3" key="1">
    <citation type="submission" date="2022-12" db="EMBL/GenBank/DDBJ databases">
        <title>Chitinophagaceae gen. sp. nov., a new member of the family Chitinophagaceae, isolated from soil in a chemical factory.</title>
        <authorList>
            <person name="Ke Z."/>
        </authorList>
    </citation>
    <scope>NUCLEOTIDE SEQUENCE [LARGE SCALE GENOMIC DNA]</scope>
    <source>
        <strain evidence="2 3">LY-5</strain>
    </source>
</reference>
<sequence>MANTYSQLNIHCVFAVKSRQSFLNKELLISLNKYISGIMKNKRLYPLAVNGWKDHIHIFFELNPNEKISDIIRVIKSQSSKWINDNKFIPGMFNWQEGYGAFSYSRSQRNDVIKYIENQEIHHKGTTFREEYLLLLKKFEIKFDDNYLFEFYD</sequence>
<dbReference type="EMBL" id="JAQGEF010000024">
    <property type="protein sequence ID" value="MDA3616164.1"/>
    <property type="molecule type" value="Genomic_DNA"/>
</dbReference>
<dbReference type="NCBIfam" id="NF033573">
    <property type="entry name" value="transpos_IS200"/>
    <property type="match status" value="1"/>
</dbReference>
<name>A0ABT4UMU3_9BACT</name>
<dbReference type="InterPro" id="IPR002686">
    <property type="entry name" value="Transposase_17"/>
</dbReference>
<dbReference type="SMART" id="SM01321">
    <property type="entry name" value="Y1_Tnp"/>
    <property type="match status" value="1"/>
</dbReference>
<comment type="caution">
    <text evidence="2">The sequence shown here is derived from an EMBL/GenBank/DDBJ whole genome shotgun (WGS) entry which is preliminary data.</text>
</comment>
<dbReference type="Proteomes" id="UP001210231">
    <property type="component" value="Unassembled WGS sequence"/>
</dbReference>
<proteinExistence type="predicted"/>
<evidence type="ECO:0000313" key="2">
    <source>
        <dbReference type="EMBL" id="MDA3616164.1"/>
    </source>
</evidence>
<dbReference type="Pfam" id="PF01797">
    <property type="entry name" value="Y1_Tnp"/>
    <property type="match status" value="1"/>
</dbReference>
<feature type="domain" description="Transposase IS200-like" evidence="1">
    <location>
        <begin position="5"/>
        <end position="119"/>
    </location>
</feature>
<dbReference type="InterPro" id="IPR036515">
    <property type="entry name" value="Transposase_17_sf"/>
</dbReference>
<evidence type="ECO:0000313" key="3">
    <source>
        <dbReference type="Proteomes" id="UP001210231"/>
    </source>
</evidence>
<dbReference type="SUPFAM" id="SSF143422">
    <property type="entry name" value="Transposase IS200-like"/>
    <property type="match status" value="1"/>
</dbReference>
<dbReference type="PANTHER" id="PTHR33360:SF2">
    <property type="entry name" value="TRANSPOSASE FOR INSERTION SEQUENCE ELEMENT IS200"/>
    <property type="match status" value="1"/>
</dbReference>
<keyword evidence="3" id="KW-1185">Reference proteome</keyword>
<evidence type="ECO:0000259" key="1">
    <source>
        <dbReference type="SMART" id="SM01321"/>
    </source>
</evidence>
<accession>A0ABT4UMU3</accession>
<organism evidence="2 3">
    <name type="scientific">Polluticaenibacter yanchengensis</name>
    <dbReference type="NCBI Taxonomy" id="3014562"/>
    <lineage>
        <taxon>Bacteria</taxon>
        <taxon>Pseudomonadati</taxon>
        <taxon>Bacteroidota</taxon>
        <taxon>Chitinophagia</taxon>
        <taxon>Chitinophagales</taxon>
        <taxon>Chitinophagaceae</taxon>
        <taxon>Polluticaenibacter</taxon>
    </lineage>
</organism>
<gene>
    <name evidence="2" type="primary">tnpA</name>
    <name evidence="2" type="ORF">O3P16_15210</name>
</gene>
<dbReference type="PANTHER" id="PTHR33360">
    <property type="entry name" value="TRANSPOSASE FOR INSERTION SEQUENCE ELEMENT IS200"/>
    <property type="match status" value="1"/>
</dbReference>
<dbReference type="Gene3D" id="3.30.70.1290">
    <property type="entry name" value="Transposase IS200-like"/>
    <property type="match status" value="1"/>
</dbReference>
<dbReference type="RefSeq" id="WP_407032494.1">
    <property type="nucleotide sequence ID" value="NZ_JAQGEF010000024.1"/>
</dbReference>
<protein>
    <submittedName>
        <fullName evidence="2">IS200/IS605 family transposase</fullName>
    </submittedName>
</protein>